<feature type="region of interest" description="Disordered" evidence="1">
    <location>
        <begin position="1"/>
        <end position="25"/>
    </location>
</feature>
<accession>A0A0B0PJJ0</accession>
<organism evidence="2 3">
    <name type="scientific">Gossypium arboreum</name>
    <name type="common">Tree cotton</name>
    <name type="synonym">Gossypium nanking</name>
    <dbReference type="NCBI Taxonomy" id="29729"/>
    <lineage>
        <taxon>Eukaryota</taxon>
        <taxon>Viridiplantae</taxon>
        <taxon>Streptophyta</taxon>
        <taxon>Embryophyta</taxon>
        <taxon>Tracheophyta</taxon>
        <taxon>Spermatophyta</taxon>
        <taxon>Magnoliopsida</taxon>
        <taxon>eudicotyledons</taxon>
        <taxon>Gunneridae</taxon>
        <taxon>Pentapetalae</taxon>
        <taxon>rosids</taxon>
        <taxon>malvids</taxon>
        <taxon>Malvales</taxon>
        <taxon>Malvaceae</taxon>
        <taxon>Malvoideae</taxon>
        <taxon>Gossypium</taxon>
    </lineage>
</organism>
<feature type="compositionally biased region" description="Basic residues" evidence="1">
    <location>
        <begin position="1"/>
        <end position="17"/>
    </location>
</feature>
<dbReference type="PANTHER" id="PTHR34482">
    <property type="entry name" value="DNA DAMAGE-INDUCIBLE PROTEIN 1-LIKE"/>
    <property type="match status" value="1"/>
</dbReference>
<feature type="region of interest" description="Disordered" evidence="1">
    <location>
        <begin position="206"/>
        <end position="234"/>
    </location>
</feature>
<keyword evidence="3" id="KW-1185">Reference proteome</keyword>
<protein>
    <submittedName>
        <fullName evidence="2">Uncharacterized protein</fullName>
    </submittedName>
</protein>
<feature type="region of interest" description="Disordered" evidence="1">
    <location>
        <begin position="137"/>
        <end position="163"/>
    </location>
</feature>
<dbReference type="Proteomes" id="UP000032142">
    <property type="component" value="Unassembled WGS sequence"/>
</dbReference>
<gene>
    <name evidence="2" type="ORF">F383_29132</name>
</gene>
<proteinExistence type="predicted"/>
<dbReference type="EMBL" id="KN425400">
    <property type="protein sequence ID" value="KHG23536.1"/>
    <property type="molecule type" value="Genomic_DNA"/>
</dbReference>
<name>A0A0B0PJJ0_GOSAR</name>
<sequence length="318" mass="35193">MSTRAARGRGRGHRRSSARAGSSSSGHILVANAPVPLATEVESHDRGARDDALSQAMLRVLERVVGASTGGRSITEYESEFLRLSRYAIGIVTTEYERSVRFEDGLRDELRVLIAPQRERDFAALVEKAKIADEVKRAERQDREKDRNHFRRDSGPLEGANRNIKRARVEEPVRAVLVNVVRPQVCRDCGKKSDQIPIVEQRVVQPVRGGLQPPRRRGQGRGGNARRREEGDAPDVITDIGSTHSYVAYATSGSLGVHSEETMSGVSVLSPLGHSVIPNHSGLGAGRDSEWPHVLQISVFFWGIGHLFIYFYDLGFKL</sequence>
<feature type="compositionally biased region" description="Basic and acidic residues" evidence="1">
    <location>
        <begin position="137"/>
        <end position="155"/>
    </location>
</feature>
<evidence type="ECO:0000256" key="1">
    <source>
        <dbReference type="SAM" id="MobiDB-lite"/>
    </source>
</evidence>
<dbReference type="PANTHER" id="PTHR34482:SF36">
    <property type="entry name" value="RETROTRANSPOSON GAG DOMAIN-CONTAINING PROTEIN"/>
    <property type="match status" value="1"/>
</dbReference>
<evidence type="ECO:0000313" key="2">
    <source>
        <dbReference type="EMBL" id="KHG23536.1"/>
    </source>
</evidence>
<evidence type="ECO:0000313" key="3">
    <source>
        <dbReference type="Proteomes" id="UP000032142"/>
    </source>
</evidence>
<dbReference type="AlphaFoldDB" id="A0A0B0PJJ0"/>
<reference evidence="3" key="1">
    <citation type="submission" date="2014-09" db="EMBL/GenBank/DDBJ databases">
        <authorList>
            <person name="Mudge J."/>
            <person name="Ramaraj T."/>
            <person name="Lindquist I.E."/>
            <person name="Bharti A.K."/>
            <person name="Sundararajan A."/>
            <person name="Cameron C.T."/>
            <person name="Woodward J.E."/>
            <person name="May G.D."/>
            <person name="Brubaker C."/>
            <person name="Broadhvest J."/>
            <person name="Wilkins T.A."/>
        </authorList>
    </citation>
    <scope>NUCLEOTIDE SEQUENCE</scope>
    <source>
        <strain evidence="3">cv. AKA8401</strain>
    </source>
</reference>